<dbReference type="PANTHER" id="PTHR43462:SF1">
    <property type="entry name" value="ALANYL-TRNA EDITING PROTEIN AARSD1"/>
    <property type="match status" value="1"/>
</dbReference>
<dbReference type="InterPro" id="IPR018163">
    <property type="entry name" value="Thr/Ala-tRNA-synth_IIc_edit"/>
</dbReference>
<comment type="cofactor">
    <cofactor evidence="1">
        <name>Zn(2+)</name>
        <dbReference type="ChEBI" id="CHEBI:29105"/>
    </cofactor>
</comment>
<dbReference type="Gene3D" id="3.30.980.10">
    <property type="entry name" value="Threonyl-trna Synthetase, Chain A, domain 2"/>
    <property type="match status" value="1"/>
</dbReference>
<dbReference type="InterPro" id="IPR018164">
    <property type="entry name" value="Ala-tRNA-synth_IIc_N"/>
</dbReference>
<dbReference type="SMART" id="SM00863">
    <property type="entry name" value="tRNA_SAD"/>
    <property type="match status" value="1"/>
</dbReference>
<keyword evidence="10" id="KW-0030">Aminoacyl-tRNA synthetase</keyword>
<evidence type="ECO:0000256" key="1">
    <source>
        <dbReference type="ARBA" id="ARBA00001947"/>
    </source>
</evidence>
<dbReference type="Gene3D" id="2.40.30.130">
    <property type="match status" value="1"/>
</dbReference>
<dbReference type="GO" id="GO:0006419">
    <property type="term" value="P:alanyl-tRNA aminoacylation"/>
    <property type="evidence" value="ECO:0007669"/>
    <property type="project" value="InterPro"/>
</dbReference>
<dbReference type="SUPFAM" id="SSF55186">
    <property type="entry name" value="ThrRS/AlaRS common domain"/>
    <property type="match status" value="1"/>
</dbReference>
<dbReference type="SUPFAM" id="SSF50447">
    <property type="entry name" value="Translation proteins"/>
    <property type="match status" value="1"/>
</dbReference>
<evidence type="ECO:0000256" key="2">
    <source>
        <dbReference type="ARBA" id="ARBA00004496"/>
    </source>
</evidence>
<protein>
    <recommendedName>
        <fullName evidence="3">Alanine--tRNA ligase</fullName>
    </recommendedName>
    <alternativeName>
        <fullName evidence="7">Alanyl-tRNA synthetase</fullName>
    </alternativeName>
</protein>
<comment type="catalytic activity">
    <reaction evidence="8">
        <text>tRNA(Ala) + L-alanine + ATP = L-alanyl-tRNA(Ala) + AMP + diphosphate</text>
        <dbReference type="Rhea" id="RHEA:12540"/>
        <dbReference type="Rhea" id="RHEA-COMP:9657"/>
        <dbReference type="Rhea" id="RHEA-COMP:9923"/>
        <dbReference type="ChEBI" id="CHEBI:30616"/>
        <dbReference type="ChEBI" id="CHEBI:33019"/>
        <dbReference type="ChEBI" id="CHEBI:57972"/>
        <dbReference type="ChEBI" id="CHEBI:78442"/>
        <dbReference type="ChEBI" id="CHEBI:78497"/>
        <dbReference type="ChEBI" id="CHEBI:456215"/>
        <dbReference type="EC" id="6.1.1.7"/>
    </reaction>
</comment>
<dbReference type="GO" id="GO:0005737">
    <property type="term" value="C:cytoplasm"/>
    <property type="evidence" value="ECO:0007669"/>
    <property type="project" value="UniProtKB-SubCell"/>
</dbReference>
<dbReference type="PANTHER" id="PTHR43462">
    <property type="entry name" value="ALANYL-TRNA EDITING PROTEIN"/>
    <property type="match status" value="1"/>
</dbReference>
<reference evidence="10" key="1">
    <citation type="submission" date="2017-02" db="EMBL/GenBank/DDBJ databases">
        <authorList>
            <person name="Regsiter A."/>
            <person name="William W."/>
        </authorList>
    </citation>
    <scope>NUCLEOTIDE SEQUENCE</scope>
    <source>
        <strain evidence="10">BdmA 4</strain>
    </source>
</reference>
<dbReference type="InterPro" id="IPR018165">
    <property type="entry name" value="Ala-tRNA-synth_IIc_core"/>
</dbReference>
<evidence type="ECO:0000256" key="7">
    <source>
        <dbReference type="ARBA" id="ARBA00032577"/>
    </source>
</evidence>
<accession>A0A3P3XV23</accession>
<gene>
    <name evidence="10" type="ORF">SPIRO4BDMA_70287</name>
</gene>
<comment type="function">
    <text evidence="6">Catalyzes the attachment of alanine to tRNA(Ala) in a two-step reaction: alanine is first activated by ATP to form Ala-AMP and then transferred to the acceptor end of tRNA(Ala). Also edits incorrectly charged Ser-tRNA(Ala) and Gly-tRNA(Ala) via its editing domain.</text>
</comment>
<dbReference type="InterPro" id="IPR009000">
    <property type="entry name" value="Transl_B-barrel_sf"/>
</dbReference>
<dbReference type="PROSITE" id="PS50860">
    <property type="entry name" value="AA_TRNA_LIGASE_II_ALA"/>
    <property type="match status" value="1"/>
</dbReference>
<dbReference type="EMBL" id="FWDO01000007">
    <property type="protein sequence ID" value="SLM19863.1"/>
    <property type="molecule type" value="Genomic_DNA"/>
</dbReference>
<evidence type="ECO:0000313" key="10">
    <source>
        <dbReference type="EMBL" id="SLM19863.1"/>
    </source>
</evidence>
<dbReference type="AlphaFoldDB" id="A0A3P3XV23"/>
<keyword evidence="5" id="KW-0862">Zinc</keyword>
<keyword evidence="10" id="KW-0436">Ligase</keyword>
<dbReference type="InterPro" id="IPR051335">
    <property type="entry name" value="Alanyl-tRNA_Editing_Enzymes"/>
</dbReference>
<keyword evidence="4" id="KW-0479">Metal-binding</keyword>
<dbReference type="GO" id="GO:0046872">
    <property type="term" value="F:metal ion binding"/>
    <property type="evidence" value="ECO:0007669"/>
    <property type="project" value="UniProtKB-KW"/>
</dbReference>
<organism evidence="10">
    <name type="scientific">uncultured spirochete</name>
    <dbReference type="NCBI Taxonomy" id="156406"/>
    <lineage>
        <taxon>Bacteria</taxon>
        <taxon>Pseudomonadati</taxon>
        <taxon>Spirochaetota</taxon>
        <taxon>Spirochaetia</taxon>
        <taxon>Spirochaetales</taxon>
        <taxon>environmental samples</taxon>
    </lineage>
</organism>
<dbReference type="GO" id="GO:0002161">
    <property type="term" value="F:aminoacyl-tRNA deacylase activity"/>
    <property type="evidence" value="ECO:0007669"/>
    <property type="project" value="UniProtKB-ARBA"/>
</dbReference>
<proteinExistence type="predicted"/>
<evidence type="ECO:0000256" key="3">
    <source>
        <dbReference type="ARBA" id="ARBA00017959"/>
    </source>
</evidence>
<dbReference type="GO" id="GO:0003676">
    <property type="term" value="F:nucleic acid binding"/>
    <property type="evidence" value="ECO:0007669"/>
    <property type="project" value="InterPro"/>
</dbReference>
<dbReference type="InterPro" id="IPR012947">
    <property type="entry name" value="tRNA_SAD"/>
</dbReference>
<sequence>MNARALDERLFYRNPWLSEADAIVMATEWEDGVKPGHVRVLLDTTIFYPEGGGQPPDLGFIERARVVDVQEIDGQIWHFVEIPPEAGNGGAWLAQKGVRAGASVHLRIDWQRRLYHMQQHTGQHLLSAVLEQDYGIHTLSFHLGTDYCTIDVSAKNPADLPLEEIEAKVEGWIERDVLVRIHYCPPEDVAAFRLRKRPPADEAVIRVVEIDGYDWSPCGGTHVERTGQLRALKLLSLERYKGNVRVYFAAGAHALELLFKAYEEAKQAALLLGAGVGDLSARLRDSMEKTAHLEKKTKKCAQQRAEAEARLAISQTEPEAVLEFKLEDEDAERGTGLVKAAAVLGRAAIAVSLPDSTVVVQVVQHGNFPALAELLKEKMTALGGKGGGGATFFRANFASPDQAVLFAGYAKEALGTGRS</sequence>
<dbReference type="Pfam" id="PF01411">
    <property type="entry name" value="tRNA-synt_2c"/>
    <property type="match status" value="1"/>
</dbReference>
<evidence type="ECO:0000256" key="6">
    <source>
        <dbReference type="ARBA" id="ARBA00024779"/>
    </source>
</evidence>
<evidence type="ECO:0000259" key="9">
    <source>
        <dbReference type="PROSITE" id="PS50860"/>
    </source>
</evidence>
<comment type="subcellular location">
    <subcellularLocation>
        <location evidence="2">Cytoplasm</location>
    </subcellularLocation>
</comment>
<feature type="domain" description="Alanyl-transfer RNA synthetases family profile" evidence="9">
    <location>
        <begin position="1"/>
        <end position="260"/>
    </location>
</feature>
<name>A0A3P3XV23_9SPIR</name>
<evidence type="ECO:0000256" key="5">
    <source>
        <dbReference type="ARBA" id="ARBA00022833"/>
    </source>
</evidence>
<evidence type="ECO:0000256" key="8">
    <source>
        <dbReference type="ARBA" id="ARBA00048300"/>
    </source>
</evidence>
<dbReference type="GO" id="GO:0005524">
    <property type="term" value="F:ATP binding"/>
    <property type="evidence" value="ECO:0007669"/>
    <property type="project" value="InterPro"/>
</dbReference>
<dbReference type="GO" id="GO:0004813">
    <property type="term" value="F:alanine-tRNA ligase activity"/>
    <property type="evidence" value="ECO:0007669"/>
    <property type="project" value="UniProtKB-EC"/>
</dbReference>
<dbReference type="Pfam" id="PF07973">
    <property type="entry name" value="tRNA_SAD"/>
    <property type="match status" value="1"/>
</dbReference>
<evidence type="ECO:0000256" key="4">
    <source>
        <dbReference type="ARBA" id="ARBA00022723"/>
    </source>
</evidence>